<dbReference type="Pfam" id="PF13814">
    <property type="entry name" value="Replic_Relax"/>
    <property type="match status" value="1"/>
</dbReference>
<dbReference type="AlphaFoldDB" id="A0AA97M136"/>
<gene>
    <name evidence="1" type="ORF">NI17_010035</name>
</gene>
<evidence type="ECO:0000313" key="2">
    <source>
        <dbReference type="Proteomes" id="UP000265719"/>
    </source>
</evidence>
<evidence type="ECO:0000313" key="1">
    <source>
        <dbReference type="EMBL" id="UOE21967.1"/>
    </source>
</evidence>
<sequence>MPVLPRIAHEAMSLLYQHRLVSGPQLLRMLRPDSPPQYLNRNLLRLHRLGLADRVRAGWGKPNFWFLTETGARAVEGTKDVIDRPYRMTAFKASGPLQRHTEAVVETGLAFVEAARARGDRCGPFDWLPEVSHPLRDVGERLVADALLHYISIDSRSGRRSHVQFFIEVDRATMPIPRLAAKLAAYARYHDYVPGSAAPAHRTSAARSLTPGWRQIYPRFPRVLLVLTGDVPERLAQRLDDLAFYVRGLPYLHRAREGFAIGATTLDRLRAHGPVRPIWCPLLHPTAALTDFLLAPLPGGGGGTVSGAATPGAAGGE</sequence>
<accession>A0AA97M136</accession>
<reference evidence="1" key="1">
    <citation type="submission" date="2020-10" db="EMBL/GenBank/DDBJ databases">
        <title>De novo genome project of the cellulose decomposer Thermobifida halotolerans type strain.</title>
        <authorList>
            <person name="Nagy I."/>
            <person name="Horvath B."/>
            <person name="Kukolya J."/>
            <person name="Nagy I."/>
            <person name="Orsini M."/>
        </authorList>
    </citation>
    <scope>NUCLEOTIDE SEQUENCE</scope>
    <source>
        <strain evidence="1">DSM 44931</strain>
    </source>
</reference>
<proteinExistence type="predicted"/>
<dbReference type="InterPro" id="IPR025855">
    <property type="entry name" value="Replic_Relax"/>
</dbReference>
<name>A0AA97M136_9ACTN</name>
<organism evidence="1 2">
    <name type="scientific">Thermobifida halotolerans</name>
    <dbReference type="NCBI Taxonomy" id="483545"/>
    <lineage>
        <taxon>Bacteria</taxon>
        <taxon>Bacillati</taxon>
        <taxon>Actinomycetota</taxon>
        <taxon>Actinomycetes</taxon>
        <taxon>Streptosporangiales</taxon>
        <taxon>Nocardiopsidaceae</taxon>
        <taxon>Thermobifida</taxon>
    </lineage>
</organism>
<dbReference type="Proteomes" id="UP000265719">
    <property type="component" value="Chromosome"/>
</dbReference>
<protein>
    <submittedName>
        <fullName evidence="1">Replication-relaxation family protein</fullName>
    </submittedName>
</protein>
<keyword evidence="2" id="KW-1185">Reference proteome</keyword>
<dbReference type="EMBL" id="CP063196">
    <property type="protein sequence ID" value="UOE21967.1"/>
    <property type="molecule type" value="Genomic_DNA"/>
</dbReference>
<dbReference type="KEGG" id="thao:NI17_010035"/>